<dbReference type="Pfam" id="PF07496">
    <property type="entry name" value="zf-CW"/>
    <property type="match status" value="1"/>
</dbReference>
<dbReference type="Pfam" id="PF13589">
    <property type="entry name" value="HATPase_c_3"/>
    <property type="match status" value="1"/>
</dbReference>
<evidence type="ECO:0000256" key="3">
    <source>
        <dbReference type="ARBA" id="ARBA00022771"/>
    </source>
</evidence>
<dbReference type="OrthoDB" id="757982at2759"/>
<dbReference type="InterPro" id="IPR045261">
    <property type="entry name" value="MORC_ATPase"/>
</dbReference>
<accession>A0A210PW83</accession>
<dbReference type="EMBL" id="NEDP02005451">
    <property type="protein sequence ID" value="OWF40743.1"/>
    <property type="molecule type" value="Genomic_DNA"/>
</dbReference>
<dbReference type="Gene3D" id="3.30.565.10">
    <property type="entry name" value="Histidine kinase-like ATPase, C-terminal domain"/>
    <property type="match status" value="1"/>
</dbReference>
<evidence type="ECO:0000256" key="1">
    <source>
        <dbReference type="ARBA" id="ARBA00004123"/>
    </source>
</evidence>
<feature type="compositionally biased region" description="Low complexity" evidence="7">
    <location>
        <begin position="534"/>
        <end position="562"/>
    </location>
</feature>
<dbReference type="GO" id="GO:0008270">
    <property type="term" value="F:zinc ion binding"/>
    <property type="evidence" value="ECO:0007669"/>
    <property type="project" value="UniProtKB-KW"/>
</dbReference>
<sequence length="781" mass="89158">MCFLYGLLFKLYSLFYLISLYLSSRHCKFLFVPQYTTKMAARYPSGIQTSRVSPAYLHGNSTSHTWAFSAVAELIDNAYDPDVNASEIWIDQRLIDNKVCLTFVDNGNGMTPDKLHKMLSFGYCEKDKFASGKHQAVGQYGNGFKSGSMRLGRDAIVFTRQVNTMSVGLLSQTYLNNINAQTVLVPIVTWNLPDKRRKPTPDMAHNLRAICQHSIFKTEKDLLEELDVMEKLRTGTKIMVYNLKRKENKVLELDFSSDPHDIRNPETHMMDFSTINRATTDHIPAYMVSLREYCSILYLKPRMKIVLRGKKVKTKLIHKSLSQTETDVYKPTWAPKPIPIKFGFAPRKNYKDYGVMLYHKNRLIRAYEKLGYQKQPNELGLGVVGVVEAYFLTPTHNKQDFNKDEKYNALISSVSLKLNDYWNEKRGSGVVLGTQPAQVVANVNPDWTWAQCDNCLQWRRLPIQFRSEDLPDKWYCHMNPDAQFNRCDIPEEPEDEDESLHGPTYKKTFKKIQNEKKMRLKMMEVNQQRAREMALQAREQALRQQEANQIKGSPQSQKVSSSQEKKSESAQMNKMMAELDKFKKQAERQQRIIDQLQSRKRKVNANIEKVASGLDTDSLLESVAGSSPRAVSSTSSKDNESICIKTEDGDVVAVIPCNEPSSSSDNDIVDLTLDDEDLEASTSKKPKISSTNQEPKPDISKIKIEKDVISCNHDIGTQTTERSKGCTRDCGKKIEEGKKHLTELQRKVFKLLKIIVPDEDIGTPDGVEEIVTEMIKHNQPS</sequence>
<keyword evidence="2" id="KW-0479">Metal-binding</keyword>
<dbReference type="PANTHER" id="PTHR23336:SF76">
    <property type="entry name" value="MORC S5 DOMAIN-CONTAINING PROTEIN"/>
    <property type="match status" value="1"/>
</dbReference>
<comment type="caution">
    <text evidence="9">The sequence shown here is derived from an EMBL/GenBank/DDBJ whole genome shotgun (WGS) entry which is preliminary data.</text>
</comment>
<keyword evidence="6" id="KW-0539">Nucleus</keyword>
<feature type="domain" description="CW-type" evidence="8">
    <location>
        <begin position="443"/>
        <end position="495"/>
    </location>
</feature>
<evidence type="ECO:0000256" key="2">
    <source>
        <dbReference type="ARBA" id="ARBA00022723"/>
    </source>
</evidence>
<keyword evidence="5" id="KW-0175">Coiled coil</keyword>
<keyword evidence="10" id="KW-1185">Reference proteome</keyword>
<dbReference type="AlphaFoldDB" id="A0A210PW83"/>
<dbReference type="Gene3D" id="3.30.40.100">
    <property type="match status" value="1"/>
</dbReference>
<reference evidence="9 10" key="1">
    <citation type="journal article" date="2017" name="Nat. Ecol. Evol.">
        <title>Scallop genome provides insights into evolution of bilaterian karyotype and development.</title>
        <authorList>
            <person name="Wang S."/>
            <person name="Zhang J."/>
            <person name="Jiao W."/>
            <person name="Li J."/>
            <person name="Xun X."/>
            <person name="Sun Y."/>
            <person name="Guo X."/>
            <person name="Huan P."/>
            <person name="Dong B."/>
            <person name="Zhang L."/>
            <person name="Hu X."/>
            <person name="Sun X."/>
            <person name="Wang J."/>
            <person name="Zhao C."/>
            <person name="Wang Y."/>
            <person name="Wang D."/>
            <person name="Huang X."/>
            <person name="Wang R."/>
            <person name="Lv J."/>
            <person name="Li Y."/>
            <person name="Zhang Z."/>
            <person name="Liu B."/>
            <person name="Lu W."/>
            <person name="Hui Y."/>
            <person name="Liang J."/>
            <person name="Zhou Z."/>
            <person name="Hou R."/>
            <person name="Li X."/>
            <person name="Liu Y."/>
            <person name="Li H."/>
            <person name="Ning X."/>
            <person name="Lin Y."/>
            <person name="Zhao L."/>
            <person name="Xing Q."/>
            <person name="Dou J."/>
            <person name="Li Y."/>
            <person name="Mao J."/>
            <person name="Guo H."/>
            <person name="Dou H."/>
            <person name="Li T."/>
            <person name="Mu C."/>
            <person name="Jiang W."/>
            <person name="Fu Q."/>
            <person name="Fu X."/>
            <person name="Miao Y."/>
            <person name="Liu J."/>
            <person name="Yu Q."/>
            <person name="Li R."/>
            <person name="Liao H."/>
            <person name="Li X."/>
            <person name="Kong Y."/>
            <person name="Jiang Z."/>
            <person name="Chourrout D."/>
            <person name="Li R."/>
            <person name="Bao Z."/>
        </authorList>
    </citation>
    <scope>NUCLEOTIDE SEQUENCE [LARGE SCALE GENOMIC DNA]</scope>
    <source>
        <strain evidence="9 10">PY_sf001</strain>
    </source>
</reference>
<dbReference type="GO" id="GO:0016887">
    <property type="term" value="F:ATP hydrolysis activity"/>
    <property type="evidence" value="ECO:0007669"/>
    <property type="project" value="InterPro"/>
</dbReference>
<proteinExistence type="predicted"/>
<evidence type="ECO:0000259" key="8">
    <source>
        <dbReference type="PROSITE" id="PS51050"/>
    </source>
</evidence>
<comment type="subcellular location">
    <subcellularLocation>
        <location evidence="1">Nucleus</location>
    </subcellularLocation>
</comment>
<evidence type="ECO:0000256" key="5">
    <source>
        <dbReference type="ARBA" id="ARBA00023054"/>
    </source>
</evidence>
<dbReference type="Pfam" id="PF17942">
    <property type="entry name" value="Morc6_S5"/>
    <property type="match status" value="1"/>
</dbReference>
<dbReference type="InterPro" id="IPR041006">
    <property type="entry name" value="Morc_S5"/>
</dbReference>
<feature type="region of interest" description="Disordered" evidence="7">
    <location>
        <begin position="679"/>
        <end position="699"/>
    </location>
</feature>
<evidence type="ECO:0000313" key="10">
    <source>
        <dbReference type="Proteomes" id="UP000242188"/>
    </source>
</evidence>
<dbReference type="SUPFAM" id="SSF55874">
    <property type="entry name" value="ATPase domain of HSP90 chaperone/DNA topoisomerase II/histidine kinase"/>
    <property type="match status" value="1"/>
</dbReference>
<dbReference type="CDD" id="cd16931">
    <property type="entry name" value="HATPase_MORC-like"/>
    <property type="match status" value="1"/>
</dbReference>
<evidence type="ECO:0000256" key="4">
    <source>
        <dbReference type="ARBA" id="ARBA00022833"/>
    </source>
</evidence>
<feature type="compositionally biased region" description="Polar residues" evidence="7">
    <location>
        <begin position="680"/>
        <end position="694"/>
    </location>
</feature>
<gene>
    <name evidence="9" type="ORF">KP79_PYT06934</name>
</gene>
<dbReference type="PANTHER" id="PTHR23336">
    <property type="entry name" value="ZINC FINGER CW-TYPE COILED-COIL DOMAIN PROTEIN 3"/>
    <property type="match status" value="1"/>
</dbReference>
<dbReference type="PROSITE" id="PS51050">
    <property type="entry name" value="ZF_CW"/>
    <property type="match status" value="1"/>
</dbReference>
<dbReference type="GO" id="GO:0005634">
    <property type="term" value="C:nucleus"/>
    <property type="evidence" value="ECO:0007669"/>
    <property type="project" value="UniProtKB-SubCell"/>
</dbReference>
<evidence type="ECO:0000313" key="9">
    <source>
        <dbReference type="EMBL" id="OWF40743.1"/>
    </source>
</evidence>
<keyword evidence="3" id="KW-0863">Zinc-finger</keyword>
<keyword evidence="4" id="KW-0862">Zinc</keyword>
<name>A0A210PW83_MIZYE</name>
<dbReference type="Proteomes" id="UP000242188">
    <property type="component" value="Unassembled WGS sequence"/>
</dbReference>
<feature type="region of interest" description="Disordered" evidence="7">
    <location>
        <begin position="529"/>
        <end position="572"/>
    </location>
</feature>
<dbReference type="InterPro" id="IPR011124">
    <property type="entry name" value="Znf_CW"/>
</dbReference>
<evidence type="ECO:0000256" key="6">
    <source>
        <dbReference type="ARBA" id="ARBA00023242"/>
    </source>
</evidence>
<organism evidence="9 10">
    <name type="scientific">Mizuhopecten yessoensis</name>
    <name type="common">Japanese scallop</name>
    <name type="synonym">Patinopecten yessoensis</name>
    <dbReference type="NCBI Taxonomy" id="6573"/>
    <lineage>
        <taxon>Eukaryota</taxon>
        <taxon>Metazoa</taxon>
        <taxon>Spiralia</taxon>
        <taxon>Lophotrochozoa</taxon>
        <taxon>Mollusca</taxon>
        <taxon>Bivalvia</taxon>
        <taxon>Autobranchia</taxon>
        <taxon>Pteriomorphia</taxon>
        <taxon>Pectinida</taxon>
        <taxon>Pectinoidea</taxon>
        <taxon>Pectinidae</taxon>
        <taxon>Mizuhopecten</taxon>
    </lineage>
</organism>
<protein>
    <submittedName>
        <fullName evidence="9">MORC family CW-type zinc finger protein 3</fullName>
    </submittedName>
</protein>
<dbReference type="InterPro" id="IPR036890">
    <property type="entry name" value="HATPase_C_sf"/>
</dbReference>
<evidence type="ECO:0000256" key="7">
    <source>
        <dbReference type="SAM" id="MobiDB-lite"/>
    </source>
</evidence>